<feature type="domain" description="Methylguanine DNA methyltransferase ribonuclease-like" evidence="11">
    <location>
        <begin position="4"/>
        <end position="73"/>
    </location>
</feature>
<comment type="catalytic activity">
    <reaction evidence="1 9">
        <text>a 4-O-methyl-thymidine in DNA + L-cysteinyl-[protein] = a thymidine in DNA + S-methyl-L-cysteinyl-[protein]</text>
        <dbReference type="Rhea" id="RHEA:53428"/>
        <dbReference type="Rhea" id="RHEA-COMP:10131"/>
        <dbReference type="Rhea" id="RHEA-COMP:10132"/>
        <dbReference type="Rhea" id="RHEA-COMP:13555"/>
        <dbReference type="Rhea" id="RHEA-COMP:13556"/>
        <dbReference type="ChEBI" id="CHEBI:29950"/>
        <dbReference type="ChEBI" id="CHEBI:82612"/>
        <dbReference type="ChEBI" id="CHEBI:137386"/>
        <dbReference type="ChEBI" id="CHEBI:137387"/>
        <dbReference type="EC" id="2.1.1.63"/>
    </reaction>
</comment>
<evidence type="ECO:0000256" key="6">
    <source>
        <dbReference type="ARBA" id="ARBA00022763"/>
    </source>
</evidence>
<evidence type="ECO:0000313" key="14">
    <source>
        <dbReference type="Proteomes" id="UP000095787"/>
    </source>
</evidence>
<dbReference type="InterPro" id="IPR036631">
    <property type="entry name" value="MGMT_N_sf"/>
</dbReference>
<evidence type="ECO:0000256" key="7">
    <source>
        <dbReference type="ARBA" id="ARBA00023204"/>
    </source>
</evidence>
<reference evidence="13 15" key="2">
    <citation type="journal article" date="2019" name="Science, e1252229">
        <title>Invertible promoters mediate bacterial phase variation, antibiotic resistance, and host adaptation in the gut.</title>
        <authorList>
            <person name="Jiang X."/>
            <person name="Hall A.B."/>
            <person name="Arthur T.D."/>
            <person name="Plichta D.R."/>
            <person name="Covington C.T."/>
            <person name="Poyet M."/>
            <person name="Crothers J."/>
            <person name="Moses P.L."/>
            <person name="Tolonen A.C."/>
            <person name="Vlamakis H."/>
            <person name="Alm E.J."/>
            <person name="Xavier R.J."/>
        </authorList>
    </citation>
    <scope>NUCLEOTIDE SEQUENCE [LARGE SCALE GENOMIC DNA]</scope>
    <source>
        <strain evidence="13">Aa_0143</strain>
        <strain evidence="15">aa_0143</strain>
    </source>
</reference>
<sequence>MEYRNSYISPLGRILLTADEIGLTGLAFEGQKNAVQGLIRESEEKETTLFSGVKKWLDIYFSGVEPDFQIPIHLEGTDFQMCVWEMLCTIPYGETTTYGAIAKQIAHDRGISKMSSQAVGNAIGRNPVSVIVPCHRVIGAKGNLTGYAGGIERKAELLKIEQNQNATEQYPF</sequence>
<organism evidence="12 14">
    <name type="scientific">[Ruminococcus] torques</name>
    <dbReference type="NCBI Taxonomy" id="33039"/>
    <lineage>
        <taxon>Bacteria</taxon>
        <taxon>Bacillati</taxon>
        <taxon>Bacillota</taxon>
        <taxon>Clostridia</taxon>
        <taxon>Lachnospirales</taxon>
        <taxon>Lachnospiraceae</taxon>
        <taxon>Mediterraneibacter</taxon>
    </lineage>
</organism>
<dbReference type="GO" id="GO:0032259">
    <property type="term" value="P:methylation"/>
    <property type="evidence" value="ECO:0007669"/>
    <property type="project" value="UniProtKB-KW"/>
</dbReference>
<comment type="function">
    <text evidence="9">Involved in the cellular defense against the biological effects of O6-methylguanine (O6-MeG) and O4-methylthymine (O4-MeT) in DNA. Repairs the methylated nucleobase in DNA by stoichiometrically transferring the methyl group to a cysteine residue in the enzyme. This is a suicide reaction: the enzyme is irreversibly inactivated.</text>
</comment>
<dbReference type="SUPFAM" id="SSF46767">
    <property type="entry name" value="Methylated DNA-protein cysteine methyltransferase, C-terminal domain"/>
    <property type="match status" value="1"/>
</dbReference>
<dbReference type="Proteomes" id="UP000292665">
    <property type="component" value="Unassembled WGS sequence"/>
</dbReference>
<dbReference type="PANTHER" id="PTHR10815:SF5">
    <property type="entry name" value="METHYLATED-DNA--PROTEIN-CYSTEINE METHYLTRANSFERASE"/>
    <property type="match status" value="1"/>
</dbReference>
<dbReference type="InterPro" id="IPR036217">
    <property type="entry name" value="MethylDNA_cys_MeTrfase_DNAb"/>
</dbReference>
<keyword evidence="4 9" id="KW-0489">Methyltransferase</keyword>
<dbReference type="FunFam" id="1.10.10.10:FF:000214">
    <property type="entry name" value="Methylated-DNA--protein-cysteine methyltransferase"/>
    <property type="match status" value="1"/>
</dbReference>
<comment type="similarity">
    <text evidence="2 9">Belongs to the MGMT family.</text>
</comment>
<dbReference type="Pfam" id="PF01035">
    <property type="entry name" value="DNA_binding_1"/>
    <property type="match status" value="1"/>
</dbReference>
<dbReference type="PANTHER" id="PTHR10815">
    <property type="entry name" value="METHYLATED-DNA--PROTEIN-CYSTEINE METHYLTRANSFERASE"/>
    <property type="match status" value="1"/>
</dbReference>
<keyword evidence="6 9" id="KW-0227">DNA damage</keyword>
<evidence type="ECO:0000259" key="11">
    <source>
        <dbReference type="Pfam" id="PF02870"/>
    </source>
</evidence>
<dbReference type="Proteomes" id="UP000095787">
    <property type="component" value="Unassembled WGS sequence"/>
</dbReference>
<evidence type="ECO:0000259" key="10">
    <source>
        <dbReference type="Pfam" id="PF01035"/>
    </source>
</evidence>
<evidence type="ECO:0000256" key="1">
    <source>
        <dbReference type="ARBA" id="ARBA00001286"/>
    </source>
</evidence>
<evidence type="ECO:0000256" key="9">
    <source>
        <dbReference type="HAMAP-Rule" id="MF_00772"/>
    </source>
</evidence>
<dbReference type="EC" id="2.1.1.63" evidence="9"/>
<dbReference type="InterPro" id="IPR023546">
    <property type="entry name" value="MGMT"/>
</dbReference>
<dbReference type="HAMAP" id="MF_00772">
    <property type="entry name" value="OGT"/>
    <property type="match status" value="1"/>
</dbReference>
<dbReference type="EMBL" id="RCYR01000022">
    <property type="protein sequence ID" value="RYS78768.1"/>
    <property type="molecule type" value="Genomic_DNA"/>
</dbReference>
<evidence type="ECO:0000256" key="2">
    <source>
        <dbReference type="ARBA" id="ARBA00008711"/>
    </source>
</evidence>
<keyword evidence="5 9" id="KW-0808">Transferase</keyword>
<dbReference type="EMBL" id="CYZO01000006">
    <property type="protein sequence ID" value="CUN70273.1"/>
    <property type="molecule type" value="Genomic_DNA"/>
</dbReference>
<gene>
    <name evidence="12" type="primary">ogt</name>
    <name evidence="13" type="ORF">EAI93_10460</name>
    <name evidence="12" type="ORF">ERS852456_00587</name>
</gene>
<dbReference type="PROSITE" id="PS00374">
    <property type="entry name" value="MGMT"/>
    <property type="match status" value="1"/>
</dbReference>
<dbReference type="GO" id="GO:0005737">
    <property type="term" value="C:cytoplasm"/>
    <property type="evidence" value="ECO:0007669"/>
    <property type="project" value="UniProtKB-SubCell"/>
</dbReference>
<dbReference type="InterPro" id="IPR014048">
    <property type="entry name" value="MethylDNA_cys_MeTrfase_DNA-bd"/>
</dbReference>
<comment type="subcellular location">
    <subcellularLocation>
        <location evidence="9">Cytoplasm</location>
    </subcellularLocation>
</comment>
<dbReference type="CDD" id="cd06445">
    <property type="entry name" value="ATase"/>
    <property type="match status" value="1"/>
</dbReference>
<accession>A0A173Z3C9</accession>
<evidence type="ECO:0000313" key="15">
    <source>
        <dbReference type="Proteomes" id="UP000292665"/>
    </source>
</evidence>
<dbReference type="InterPro" id="IPR008332">
    <property type="entry name" value="MethylG_MeTrfase_N"/>
</dbReference>
<name>A0A173Z3C9_9FIRM</name>
<dbReference type="GO" id="GO:0006307">
    <property type="term" value="P:DNA alkylation repair"/>
    <property type="evidence" value="ECO:0007669"/>
    <property type="project" value="UniProtKB-UniRule"/>
</dbReference>
<dbReference type="NCBIfam" id="TIGR00589">
    <property type="entry name" value="ogt"/>
    <property type="match status" value="1"/>
</dbReference>
<proteinExistence type="inferred from homology"/>
<comment type="miscellaneous">
    <text evidence="9">This enzyme catalyzes only one turnover and therefore is not strictly catalytic. According to one definition, an enzyme is a biocatalyst that acts repeatedly and over many reaction cycles.</text>
</comment>
<evidence type="ECO:0000256" key="3">
    <source>
        <dbReference type="ARBA" id="ARBA00022490"/>
    </source>
</evidence>
<evidence type="ECO:0000256" key="8">
    <source>
        <dbReference type="ARBA" id="ARBA00049348"/>
    </source>
</evidence>
<dbReference type="Gene3D" id="1.10.10.10">
    <property type="entry name" value="Winged helix-like DNA-binding domain superfamily/Winged helix DNA-binding domain"/>
    <property type="match status" value="1"/>
</dbReference>
<dbReference type="InterPro" id="IPR036388">
    <property type="entry name" value="WH-like_DNA-bd_sf"/>
</dbReference>
<evidence type="ECO:0000256" key="5">
    <source>
        <dbReference type="ARBA" id="ARBA00022679"/>
    </source>
</evidence>
<dbReference type="AlphaFoldDB" id="A0A173Z3C9"/>
<dbReference type="SUPFAM" id="SSF53155">
    <property type="entry name" value="Methylated DNA-protein cysteine methyltransferase domain"/>
    <property type="match status" value="1"/>
</dbReference>
<evidence type="ECO:0000256" key="4">
    <source>
        <dbReference type="ARBA" id="ARBA00022603"/>
    </source>
</evidence>
<feature type="domain" description="Methylated-DNA-[protein]-cysteine S-methyltransferase DNA binding" evidence="10">
    <location>
        <begin position="78"/>
        <end position="162"/>
    </location>
</feature>
<protein>
    <recommendedName>
        <fullName evidence="9">Methylated-DNA--protein-cysteine methyltransferase</fullName>
        <ecNumber evidence="9">2.1.1.63</ecNumber>
    </recommendedName>
    <alternativeName>
        <fullName evidence="9">6-O-methylguanine-DNA methyltransferase</fullName>
        <shortName evidence="9">MGMT</shortName>
    </alternativeName>
    <alternativeName>
        <fullName evidence="9">O-6-methylguanine-DNA-alkyltransferase</fullName>
    </alternativeName>
</protein>
<evidence type="ECO:0000313" key="12">
    <source>
        <dbReference type="EMBL" id="CUN70273.1"/>
    </source>
</evidence>
<dbReference type="Gene3D" id="3.30.160.70">
    <property type="entry name" value="Methylated DNA-protein cysteine methyltransferase domain"/>
    <property type="match status" value="1"/>
</dbReference>
<dbReference type="RefSeq" id="WP_009320713.1">
    <property type="nucleotide sequence ID" value="NZ_CATVPX010000014.1"/>
</dbReference>
<comment type="catalytic activity">
    <reaction evidence="8 9">
        <text>a 6-O-methyl-2'-deoxyguanosine in DNA + L-cysteinyl-[protein] = S-methyl-L-cysteinyl-[protein] + a 2'-deoxyguanosine in DNA</text>
        <dbReference type="Rhea" id="RHEA:24000"/>
        <dbReference type="Rhea" id="RHEA-COMP:10131"/>
        <dbReference type="Rhea" id="RHEA-COMP:10132"/>
        <dbReference type="Rhea" id="RHEA-COMP:11367"/>
        <dbReference type="Rhea" id="RHEA-COMP:11368"/>
        <dbReference type="ChEBI" id="CHEBI:29950"/>
        <dbReference type="ChEBI" id="CHEBI:82612"/>
        <dbReference type="ChEBI" id="CHEBI:85445"/>
        <dbReference type="ChEBI" id="CHEBI:85448"/>
        <dbReference type="EC" id="2.1.1.63"/>
    </reaction>
</comment>
<dbReference type="GO" id="GO:0003908">
    <property type="term" value="F:methylated-DNA-[protein]-cysteine S-methyltransferase activity"/>
    <property type="evidence" value="ECO:0007669"/>
    <property type="project" value="UniProtKB-UniRule"/>
</dbReference>
<keyword evidence="3 9" id="KW-0963">Cytoplasm</keyword>
<dbReference type="Pfam" id="PF02870">
    <property type="entry name" value="Methyltransf_1N"/>
    <property type="match status" value="1"/>
</dbReference>
<keyword evidence="7 9" id="KW-0234">DNA repair</keyword>
<reference evidence="12 14" key="1">
    <citation type="submission" date="2015-09" db="EMBL/GenBank/DDBJ databases">
        <authorList>
            <consortium name="Pathogen Informatics"/>
        </authorList>
    </citation>
    <scope>NUCLEOTIDE SEQUENCE [LARGE SCALE GENOMIC DNA]</scope>
    <source>
        <strain evidence="12 14">2789STDY5834841</strain>
    </source>
</reference>
<dbReference type="InterPro" id="IPR001497">
    <property type="entry name" value="MethylDNA_cys_MeTrfase_AS"/>
</dbReference>
<feature type="active site" description="Nucleophile; methyl group acceptor" evidence="9">
    <location>
        <position position="134"/>
    </location>
</feature>
<dbReference type="GeneID" id="97328438"/>
<evidence type="ECO:0000313" key="13">
    <source>
        <dbReference type="EMBL" id="RYS78768.1"/>
    </source>
</evidence>